<sequence>MTLIDGELAYDVDSYVTWEWTVSNAELAVTLFKALQSHSAASFWERVFARGSLAETPIDTAQVRLAGGEKLPAPNLGAAAEALRRANRLRVDVAGLCEPLRVVRGAVR</sequence>
<protein>
    <submittedName>
        <fullName evidence="1">Uncharacterized protein</fullName>
    </submittedName>
</protein>
<organism evidence="1 2">
    <name type="scientific">Pycnococcus provasolii</name>
    <dbReference type="NCBI Taxonomy" id="41880"/>
    <lineage>
        <taxon>Eukaryota</taxon>
        <taxon>Viridiplantae</taxon>
        <taxon>Chlorophyta</taxon>
        <taxon>Pseudoscourfieldiophyceae</taxon>
        <taxon>Pseudoscourfieldiales</taxon>
        <taxon>Pycnococcaceae</taxon>
        <taxon>Pycnococcus</taxon>
    </lineage>
</organism>
<comment type="caution">
    <text evidence="1">The sequence shown here is derived from an EMBL/GenBank/DDBJ whole genome shotgun (WGS) entry which is preliminary data.</text>
</comment>
<evidence type="ECO:0000313" key="1">
    <source>
        <dbReference type="EMBL" id="GHP10789.1"/>
    </source>
</evidence>
<gene>
    <name evidence="1" type="ORF">PPROV_000952000</name>
</gene>
<dbReference type="AlphaFoldDB" id="A0A830I158"/>
<accession>A0A830I158</accession>
<dbReference type="EMBL" id="BNJQ01000031">
    <property type="protein sequence ID" value="GHP10789.1"/>
    <property type="molecule type" value="Genomic_DNA"/>
</dbReference>
<name>A0A830I158_9CHLO</name>
<keyword evidence="2" id="KW-1185">Reference proteome</keyword>
<dbReference type="Proteomes" id="UP000660262">
    <property type="component" value="Unassembled WGS sequence"/>
</dbReference>
<proteinExistence type="predicted"/>
<evidence type="ECO:0000313" key="2">
    <source>
        <dbReference type="Proteomes" id="UP000660262"/>
    </source>
</evidence>
<reference evidence="1" key="1">
    <citation type="submission" date="2020-10" db="EMBL/GenBank/DDBJ databases">
        <title>Unveiling of a novel bifunctional photoreceptor, Dualchrome1, isolated from a cosmopolitan green alga.</title>
        <authorList>
            <person name="Suzuki S."/>
            <person name="Kawachi M."/>
        </authorList>
    </citation>
    <scope>NUCLEOTIDE SEQUENCE</scope>
    <source>
        <strain evidence="1">NIES 2893</strain>
    </source>
</reference>